<feature type="domain" description="Response regulatory" evidence="8">
    <location>
        <begin position="2"/>
        <end position="116"/>
    </location>
</feature>
<evidence type="ECO:0000256" key="7">
    <source>
        <dbReference type="PROSITE-ProRule" id="PRU01091"/>
    </source>
</evidence>
<feature type="DNA-binding region" description="OmpR/PhoB-type" evidence="7">
    <location>
        <begin position="124"/>
        <end position="220"/>
    </location>
</feature>
<dbReference type="GO" id="GO:0000976">
    <property type="term" value="F:transcription cis-regulatory region binding"/>
    <property type="evidence" value="ECO:0007669"/>
    <property type="project" value="TreeGrafter"/>
</dbReference>
<dbReference type="GO" id="GO:0000156">
    <property type="term" value="F:phosphorelay response regulator activity"/>
    <property type="evidence" value="ECO:0007669"/>
    <property type="project" value="TreeGrafter"/>
</dbReference>
<dbReference type="PROSITE" id="PS51755">
    <property type="entry name" value="OMPR_PHOB"/>
    <property type="match status" value="1"/>
</dbReference>
<reference evidence="10 11" key="1">
    <citation type="journal article" date="2015" name="Environ. Microbiol.">
        <title>Methane oxidation coupled to nitrate reduction under hypoxia by the Gammaproteobacterium Methylomonas denitrificans, sp. nov. type strain FJG1.</title>
        <authorList>
            <person name="Kits K.D."/>
            <person name="Klotz M.G."/>
            <person name="Stein L.Y."/>
        </authorList>
    </citation>
    <scope>NUCLEOTIDE SEQUENCE [LARGE SCALE GENOMIC DNA]</scope>
    <source>
        <strain evidence="10 11">FJG1</strain>
    </source>
</reference>
<dbReference type="InterPro" id="IPR011006">
    <property type="entry name" value="CheY-like_superfamily"/>
</dbReference>
<dbReference type="OrthoDB" id="9802426at2"/>
<dbReference type="Pfam" id="PF00486">
    <property type="entry name" value="Trans_reg_C"/>
    <property type="match status" value="1"/>
</dbReference>
<proteinExistence type="predicted"/>
<evidence type="ECO:0000256" key="4">
    <source>
        <dbReference type="ARBA" id="ARBA00023125"/>
    </source>
</evidence>
<dbReference type="GO" id="GO:0005829">
    <property type="term" value="C:cytosol"/>
    <property type="evidence" value="ECO:0007669"/>
    <property type="project" value="TreeGrafter"/>
</dbReference>
<evidence type="ECO:0000259" key="9">
    <source>
        <dbReference type="PROSITE" id="PS51755"/>
    </source>
</evidence>
<name>A0A126T739_9GAMM</name>
<organism evidence="10 11">
    <name type="scientific">Methylomonas denitrificans</name>
    <dbReference type="NCBI Taxonomy" id="1538553"/>
    <lineage>
        <taxon>Bacteria</taxon>
        <taxon>Pseudomonadati</taxon>
        <taxon>Pseudomonadota</taxon>
        <taxon>Gammaproteobacteria</taxon>
        <taxon>Methylococcales</taxon>
        <taxon>Methylococcaceae</taxon>
        <taxon>Methylomonas</taxon>
    </lineage>
</organism>
<dbReference type="AlphaFoldDB" id="A0A126T739"/>
<evidence type="ECO:0000256" key="5">
    <source>
        <dbReference type="ARBA" id="ARBA00023163"/>
    </source>
</evidence>
<evidence type="ECO:0000256" key="6">
    <source>
        <dbReference type="PROSITE-ProRule" id="PRU00169"/>
    </source>
</evidence>
<dbReference type="FunFam" id="3.40.50.2300:FF:000002">
    <property type="entry name" value="DNA-binding response regulator PhoP"/>
    <property type="match status" value="1"/>
</dbReference>
<evidence type="ECO:0000313" key="10">
    <source>
        <dbReference type="EMBL" id="AMK77886.1"/>
    </source>
</evidence>
<evidence type="ECO:0000256" key="1">
    <source>
        <dbReference type="ARBA" id="ARBA00022553"/>
    </source>
</evidence>
<dbReference type="InterPro" id="IPR001789">
    <property type="entry name" value="Sig_transdc_resp-reg_receiver"/>
</dbReference>
<dbReference type="SMART" id="SM00862">
    <property type="entry name" value="Trans_reg_C"/>
    <property type="match status" value="1"/>
</dbReference>
<keyword evidence="11" id="KW-1185">Reference proteome</keyword>
<dbReference type="SMART" id="SM00448">
    <property type="entry name" value="REC"/>
    <property type="match status" value="1"/>
</dbReference>
<sequence length="224" mass="24979">MRILLVEDDAALGDGLSRTLSDWGFDTTLAKTGSYADSALMTQPYDLVILDLGLPDIDGREVLRQLRARKSAIPVLILTARDALNDRVSGLESGADDYMTKPFELRELEARVRALLRRSHGGFNHDIRFGQLTLDTRNQQISANGIPLVLPPREYGVLEALLLNSGRVVSKDNIAQRLAAHAEELADNAIEVYVHRLRKRLEPLGINIRTLRGLGYLLEKNQDE</sequence>
<keyword evidence="1 6" id="KW-0597">Phosphoprotein</keyword>
<dbReference type="Proteomes" id="UP000030512">
    <property type="component" value="Chromosome"/>
</dbReference>
<dbReference type="InterPro" id="IPR001867">
    <property type="entry name" value="OmpR/PhoB-type_DNA-bd"/>
</dbReference>
<dbReference type="Pfam" id="PF00072">
    <property type="entry name" value="Response_reg"/>
    <property type="match status" value="1"/>
</dbReference>
<keyword evidence="2" id="KW-0902">Two-component regulatory system</keyword>
<dbReference type="KEGG" id="mdn:JT25_015610"/>
<dbReference type="SUPFAM" id="SSF52172">
    <property type="entry name" value="CheY-like"/>
    <property type="match status" value="1"/>
</dbReference>
<feature type="domain" description="OmpR/PhoB-type" evidence="9">
    <location>
        <begin position="124"/>
        <end position="220"/>
    </location>
</feature>
<dbReference type="RefSeq" id="WP_036279025.1">
    <property type="nucleotide sequence ID" value="NZ_CP014476.1"/>
</dbReference>
<evidence type="ECO:0000313" key="11">
    <source>
        <dbReference type="Proteomes" id="UP000030512"/>
    </source>
</evidence>
<accession>A0A126T739</accession>
<dbReference type="EMBL" id="CP014476">
    <property type="protein sequence ID" value="AMK77886.1"/>
    <property type="molecule type" value="Genomic_DNA"/>
</dbReference>
<keyword evidence="5" id="KW-0804">Transcription</keyword>
<dbReference type="PROSITE" id="PS50110">
    <property type="entry name" value="RESPONSE_REGULATORY"/>
    <property type="match status" value="1"/>
</dbReference>
<gene>
    <name evidence="10" type="ORF">JT25_015610</name>
</gene>
<evidence type="ECO:0000256" key="2">
    <source>
        <dbReference type="ARBA" id="ARBA00023012"/>
    </source>
</evidence>
<keyword evidence="3" id="KW-0805">Transcription regulation</keyword>
<dbReference type="PANTHER" id="PTHR48111">
    <property type="entry name" value="REGULATOR OF RPOS"/>
    <property type="match status" value="1"/>
</dbReference>
<dbReference type="Gene3D" id="3.40.50.2300">
    <property type="match status" value="1"/>
</dbReference>
<dbReference type="STRING" id="1538553.JT25_015610"/>
<dbReference type="Gene3D" id="6.10.250.690">
    <property type="match status" value="1"/>
</dbReference>
<dbReference type="GO" id="GO:0032993">
    <property type="term" value="C:protein-DNA complex"/>
    <property type="evidence" value="ECO:0007669"/>
    <property type="project" value="TreeGrafter"/>
</dbReference>
<protein>
    <submittedName>
        <fullName evidence="10">Two-component system response regulator</fullName>
    </submittedName>
</protein>
<dbReference type="SUPFAM" id="SSF46894">
    <property type="entry name" value="C-terminal effector domain of the bipartite response regulators"/>
    <property type="match status" value="1"/>
</dbReference>
<evidence type="ECO:0000256" key="3">
    <source>
        <dbReference type="ARBA" id="ARBA00023015"/>
    </source>
</evidence>
<dbReference type="InterPro" id="IPR039420">
    <property type="entry name" value="WalR-like"/>
</dbReference>
<dbReference type="CDD" id="cd00383">
    <property type="entry name" value="trans_reg_C"/>
    <property type="match status" value="1"/>
</dbReference>
<keyword evidence="4 7" id="KW-0238">DNA-binding</keyword>
<dbReference type="CDD" id="cd17624">
    <property type="entry name" value="REC_OmpR_PmrA-like"/>
    <property type="match status" value="1"/>
</dbReference>
<dbReference type="GO" id="GO:0006355">
    <property type="term" value="P:regulation of DNA-templated transcription"/>
    <property type="evidence" value="ECO:0007669"/>
    <property type="project" value="InterPro"/>
</dbReference>
<dbReference type="Gene3D" id="1.10.10.10">
    <property type="entry name" value="Winged helix-like DNA-binding domain superfamily/Winged helix DNA-binding domain"/>
    <property type="match status" value="1"/>
</dbReference>
<dbReference type="PANTHER" id="PTHR48111:SF67">
    <property type="entry name" value="TRANSCRIPTIONAL REGULATORY PROTEIN TCTD"/>
    <property type="match status" value="1"/>
</dbReference>
<dbReference type="InterPro" id="IPR036388">
    <property type="entry name" value="WH-like_DNA-bd_sf"/>
</dbReference>
<feature type="modified residue" description="4-aspartylphosphate" evidence="6">
    <location>
        <position position="51"/>
    </location>
</feature>
<dbReference type="InterPro" id="IPR016032">
    <property type="entry name" value="Sig_transdc_resp-reg_C-effctor"/>
</dbReference>
<evidence type="ECO:0000259" key="8">
    <source>
        <dbReference type="PROSITE" id="PS50110"/>
    </source>
</evidence>